<accession>A0A0S8JSA4</accession>
<protein>
    <submittedName>
        <fullName evidence="1">Uncharacterized protein</fullName>
    </submittedName>
</protein>
<organism evidence="1 2">
    <name type="scientific">candidate division WOR_3 bacterium SM1_77</name>
    <dbReference type="NCBI Taxonomy" id="1703778"/>
    <lineage>
        <taxon>Bacteria</taxon>
        <taxon>Bacteria division WOR-3</taxon>
    </lineage>
</organism>
<evidence type="ECO:0000313" key="1">
    <source>
        <dbReference type="EMBL" id="KPL12676.1"/>
    </source>
</evidence>
<evidence type="ECO:0000313" key="2">
    <source>
        <dbReference type="Proteomes" id="UP000050975"/>
    </source>
</evidence>
<dbReference type="AlphaFoldDB" id="A0A0S8JSA4"/>
<comment type="caution">
    <text evidence="1">The sequence shown here is derived from an EMBL/GenBank/DDBJ whole genome shotgun (WGS) entry which is preliminary data.</text>
</comment>
<gene>
    <name evidence="1" type="ORF">AMJ74_06395</name>
</gene>
<reference evidence="1 2" key="1">
    <citation type="journal article" date="2015" name="Microbiome">
        <title>Genomic resolution of linkages in carbon, nitrogen, and sulfur cycling among widespread estuary sediment bacteria.</title>
        <authorList>
            <person name="Baker B.J."/>
            <person name="Lazar C.S."/>
            <person name="Teske A.P."/>
            <person name="Dick G.J."/>
        </authorList>
    </citation>
    <scope>NUCLEOTIDE SEQUENCE [LARGE SCALE GENOMIC DNA]</scope>
    <source>
        <strain evidence="1">SM1_77</strain>
    </source>
</reference>
<dbReference type="Proteomes" id="UP000050975">
    <property type="component" value="Unassembled WGS sequence"/>
</dbReference>
<name>A0A0S8JSA4_UNCW3</name>
<dbReference type="EMBL" id="LJVE01000142">
    <property type="protein sequence ID" value="KPL12676.1"/>
    <property type="molecule type" value="Genomic_DNA"/>
</dbReference>
<sequence>MARNFKYYDNWQSAVLKCPQCGWAGTFEQGDVGCYRELMDCSCPVCDVLLAVVSYPTTEESEANWDKLSEREKEEVTAHKRFLADFEAASLKPDAELPDLEGTSIILSWDFVEHGSDCLTVVRYGEREIWREPAVYEGSTRFEEVVRILRTKYGARLADVVPTPASEYYLYGDDYHAPDAVQAIRTSIKESHRG</sequence>
<proteinExistence type="predicted"/>